<evidence type="ECO:0000256" key="8">
    <source>
        <dbReference type="ARBA" id="ARBA00023224"/>
    </source>
</evidence>
<feature type="transmembrane region" description="Helical" evidence="10">
    <location>
        <begin position="89"/>
        <end position="113"/>
    </location>
</feature>
<keyword evidence="7 9" id="KW-0675">Receptor</keyword>
<feature type="domain" description="G-protein coupled receptors family 1 profile" evidence="11">
    <location>
        <begin position="67"/>
        <end position="384"/>
    </location>
</feature>
<accession>A0A444UIF2</accession>
<reference evidence="12 13" key="1">
    <citation type="submission" date="2019-01" db="EMBL/GenBank/DDBJ databases">
        <title>Draft Genome and Complete Hox-Cluster Characterization of the Sterlet Sturgeon (Acipenser ruthenus).</title>
        <authorList>
            <person name="Wei Q."/>
        </authorList>
    </citation>
    <scope>NUCLEOTIDE SEQUENCE [LARGE SCALE GENOMIC DNA]</scope>
    <source>
        <strain evidence="12">WHYD16114868_AA</strain>
        <tissue evidence="12">Blood</tissue>
    </source>
</reference>
<dbReference type="SMART" id="SM01381">
    <property type="entry name" value="7TM_GPCR_Srsx"/>
    <property type="match status" value="1"/>
</dbReference>
<feature type="transmembrane region" description="Helical" evidence="10">
    <location>
        <begin position="209"/>
        <end position="234"/>
    </location>
</feature>
<evidence type="ECO:0000256" key="2">
    <source>
        <dbReference type="ARBA" id="ARBA00022475"/>
    </source>
</evidence>
<gene>
    <name evidence="12" type="ORF">EOD39_4415</name>
</gene>
<dbReference type="GO" id="GO:0004930">
    <property type="term" value="F:G protein-coupled receptor activity"/>
    <property type="evidence" value="ECO:0007669"/>
    <property type="project" value="UniProtKB-KW"/>
</dbReference>
<dbReference type="Proteomes" id="UP000289886">
    <property type="component" value="Unassembled WGS sequence"/>
</dbReference>
<feature type="transmembrane region" description="Helical" evidence="10">
    <location>
        <begin position="368"/>
        <end position="387"/>
    </location>
</feature>
<comment type="similarity">
    <text evidence="9">Belongs to the G-protein coupled receptor 1 family.</text>
</comment>
<feature type="transmembrane region" description="Helical" evidence="10">
    <location>
        <begin position="167"/>
        <end position="189"/>
    </location>
</feature>
<comment type="caution">
    <text evidence="12">The sequence shown here is derived from an EMBL/GenBank/DDBJ whole genome shotgun (WGS) entry which is preliminary data.</text>
</comment>
<dbReference type="Gene3D" id="1.20.1070.10">
    <property type="entry name" value="Rhodopsin 7-helix transmembrane proteins"/>
    <property type="match status" value="1"/>
</dbReference>
<evidence type="ECO:0000259" key="11">
    <source>
        <dbReference type="PROSITE" id="PS50262"/>
    </source>
</evidence>
<evidence type="ECO:0000256" key="3">
    <source>
        <dbReference type="ARBA" id="ARBA00022692"/>
    </source>
</evidence>
<feature type="transmembrane region" description="Helical" evidence="10">
    <location>
        <begin position="323"/>
        <end position="348"/>
    </location>
</feature>
<evidence type="ECO:0000256" key="7">
    <source>
        <dbReference type="ARBA" id="ARBA00023170"/>
    </source>
</evidence>
<dbReference type="PANTHER" id="PTHR22752">
    <property type="entry name" value="G PROTEIN-COUPLED RECEPTOR"/>
    <property type="match status" value="1"/>
</dbReference>
<feature type="transmembrane region" description="Helical" evidence="10">
    <location>
        <begin position="125"/>
        <end position="146"/>
    </location>
</feature>
<dbReference type="FunFam" id="1.20.1070.10:FF:000497">
    <property type="entry name" value="Predicted protein"/>
    <property type="match status" value="1"/>
</dbReference>
<dbReference type="EMBL" id="SCEB01214506">
    <property type="protein sequence ID" value="RXM34960.1"/>
    <property type="molecule type" value="Genomic_DNA"/>
</dbReference>
<dbReference type="GO" id="GO:0005886">
    <property type="term" value="C:plasma membrane"/>
    <property type="evidence" value="ECO:0007669"/>
    <property type="project" value="UniProtKB-SubCell"/>
</dbReference>
<evidence type="ECO:0000256" key="5">
    <source>
        <dbReference type="ARBA" id="ARBA00023040"/>
    </source>
</evidence>
<keyword evidence="8 9" id="KW-0807">Transducer</keyword>
<proteinExistence type="inferred from homology"/>
<evidence type="ECO:0000256" key="1">
    <source>
        <dbReference type="ARBA" id="ARBA00004651"/>
    </source>
</evidence>
<keyword evidence="3 9" id="KW-0812">Transmembrane</keyword>
<dbReference type="PANTHER" id="PTHR22752:SF13">
    <property type="entry name" value="5-HYDROXYTRYPTAMINE RECEPTOR 1B"/>
    <property type="match status" value="1"/>
</dbReference>
<dbReference type="PRINTS" id="PR00237">
    <property type="entry name" value="GPCRRHODOPSN"/>
</dbReference>
<dbReference type="PROSITE" id="PS50262">
    <property type="entry name" value="G_PROTEIN_RECEP_F1_2"/>
    <property type="match status" value="1"/>
</dbReference>
<keyword evidence="13" id="KW-1185">Reference proteome</keyword>
<evidence type="ECO:0000313" key="12">
    <source>
        <dbReference type="EMBL" id="RXM34960.1"/>
    </source>
</evidence>
<keyword evidence="2" id="KW-1003">Cell membrane</keyword>
<evidence type="ECO:0000256" key="9">
    <source>
        <dbReference type="RuleBase" id="RU000688"/>
    </source>
</evidence>
<feature type="transmembrane region" description="Helical" evidence="10">
    <location>
        <begin position="55"/>
        <end position="77"/>
    </location>
</feature>
<dbReference type="AlphaFoldDB" id="A0A444UIF2"/>
<dbReference type="CDD" id="cd00637">
    <property type="entry name" value="7tm_classA_rhodopsin-like"/>
    <property type="match status" value="1"/>
</dbReference>
<dbReference type="PROSITE" id="PS00237">
    <property type="entry name" value="G_PROTEIN_RECEP_F1_1"/>
    <property type="match status" value="1"/>
</dbReference>
<evidence type="ECO:0000256" key="6">
    <source>
        <dbReference type="ARBA" id="ARBA00023136"/>
    </source>
</evidence>
<comment type="subcellular location">
    <subcellularLocation>
        <location evidence="1">Cell membrane</location>
        <topology evidence="1">Multi-pass membrane protein</topology>
    </subcellularLocation>
</comment>
<evidence type="ECO:0000256" key="4">
    <source>
        <dbReference type="ARBA" id="ARBA00022989"/>
    </source>
</evidence>
<dbReference type="Pfam" id="PF00001">
    <property type="entry name" value="7tm_1"/>
    <property type="match status" value="1"/>
</dbReference>
<evidence type="ECO:0000256" key="10">
    <source>
        <dbReference type="SAM" id="Phobius"/>
    </source>
</evidence>
<keyword evidence="4 10" id="KW-1133">Transmembrane helix</keyword>
<dbReference type="InterPro" id="IPR000276">
    <property type="entry name" value="GPCR_Rhodpsn"/>
</dbReference>
<dbReference type="InterPro" id="IPR017452">
    <property type="entry name" value="GPCR_Rhodpsn_7TM"/>
</dbReference>
<evidence type="ECO:0000313" key="13">
    <source>
        <dbReference type="Proteomes" id="UP000289886"/>
    </source>
</evidence>
<dbReference type="SUPFAM" id="SSF81321">
    <property type="entry name" value="Family A G protein-coupled receptor-like"/>
    <property type="match status" value="1"/>
</dbReference>
<organism evidence="12 13">
    <name type="scientific">Acipenser ruthenus</name>
    <name type="common">Sterlet sturgeon</name>
    <dbReference type="NCBI Taxonomy" id="7906"/>
    <lineage>
        <taxon>Eukaryota</taxon>
        <taxon>Metazoa</taxon>
        <taxon>Chordata</taxon>
        <taxon>Craniata</taxon>
        <taxon>Vertebrata</taxon>
        <taxon>Euteleostomi</taxon>
        <taxon>Actinopterygii</taxon>
        <taxon>Chondrostei</taxon>
        <taxon>Acipenseriformes</taxon>
        <taxon>Acipenseridae</taxon>
        <taxon>Acipenser</taxon>
    </lineage>
</organism>
<name>A0A444UIF2_ACIRT</name>
<keyword evidence="6 10" id="KW-0472">Membrane</keyword>
<protein>
    <submittedName>
        <fullName evidence="12">5-hydroxytryptamine receptor 1F</fullName>
    </submittedName>
</protein>
<keyword evidence="5 9" id="KW-0297">G-protein coupled receptor</keyword>
<sequence>MNSTLVSPLVDSCYSWDNTSNNSEPVGCNSITIFNINGSYTELNISTCGRLLLEILIILMCLGAVTGNILVIIIVAVTKNFHSVSSVLIINLAVSDCLIGIGVMPFVALTVMYDGWVHSTDLCYYVGYTSSVYCTASILTLAAIALDRYHAIIDCLHYSSQSTVWRNVAAVVWIWLQAAITCCPPLLGWSNLGYIPPMYSCSVEWPTSLSYTGFVAGFSFLLPACVMVFCYVKIVKVARGHARRIHDMEHHLQRNGPNVSEREKPTFLKLIYYVNSKMLPELPSDSAPSNSDASFHLHGASNPGKAHHGIFSRHGSHSREHHGVFRLFLVIFAFFCCWMPFIVVSLVQAIETATTQEPTQIPSNVITLVYWLALLNSDINPLLYALLSKRFQKALKNLHQKLKAKMSRHTGEHQVQEVHHSMKPRGSSNIAVVCRGRCCNSPALSVDSFVPAGCKDHLHNYLPGSFSQLPPGTYPQNIQEERTKDCACLNPEALSQLQVPKNHLENERQVLPLVTVCEIPSTFVYGKITVKVEHEK</sequence>